<feature type="transmembrane region" description="Helical" evidence="7">
    <location>
        <begin position="37"/>
        <end position="56"/>
    </location>
</feature>
<evidence type="ECO:0000256" key="5">
    <source>
        <dbReference type="ARBA" id="ARBA00038359"/>
    </source>
</evidence>
<protein>
    <submittedName>
        <fullName evidence="9">Integral membrane protein</fullName>
    </submittedName>
</protein>
<dbReference type="Proteomes" id="UP000242519">
    <property type="component" value="Unassembled WGS sequence"/>
</dbReference>
<evidence type="ECO:0000256" key="2">
    <source>
        <dbReference type="ARBA" id="ARBA00022692"/>
    </source>
</evidence>
<dbReference type="EMBL" id="MZNU01000335">
    <property type="protein sequence ID" value="OWP00198.1"/>
    <property type="molecule type" value="Genomic_DNA"/>
</dbReference>
<sequence>MSVSIIFTLFGAVSVVLRVIGRLLALRGLGLDDWSMVAGTLLTGGYLSEILYGIHWGLGLHGDDIAFDSIPKILKIIYAIQLTYSTVILFVKVSIVCFYSRLAIPDSTLRTWSRATIGFLVLFFVASQVTTLVQCLPIEDNWAITSDVKTKCANTVIYYYVIAAVNIVVDTWILLLPIKSLCILRLYTITVYAKSQDPFLDAANINIWSMIEINLAVVGASVPAMKPLFKKVARQRVATSKDSRSGFGSQSHKMMPLSGKVLRSCSAKLRDDKTWYTVHATSQGMCGSEEHINSQNLGCIEYEREFKVEESYVGDGDRDKPKADPARKIRSWVNG</sequence>
<proteinExistence type="inferred from homology"/>
<comment type="subcellular location">
    <subcellularLocation>
        <location evidence="1">Membrane</location>
        <topology evidence="1">Multi-pass membrane protein</topology>
    </subcellularLocation>
</comment>
<organism evidence="9 10">
    <name type="scientific">Diplocarpon coronariae</name>
    <dbReference type="NCBI Taxonomy" id="2795749"/>
    <lineage>
        <taxon>Eukaryota</taxon>
        <taxon>Fungi</taxon>
        <taxon>Dikarya</taxon>
        <taxon>Ascomycota</taxon>
        <taxon>Pezizomycotina</taxon>
        <taxon>Leotiomycetes</taxon>
        <taxon>Helotiales</taxon>
        <taxon>Drepanopezizaceae</taxon>
        <taxon>Diplocarpon</taxon>
    </lineage>
</organism>
<keyword evidence="4 7" id="KW-0472">Membrane</keyword>
<dbReference type="STRING" id="503106.A0A218YX07"/>
<dbReference type="GO" id="GO:0016020">
    <property type="term" value="C:membrane"/>
    <property type="evidence" value="ECO:0007669"/>
    <property type="project" value="UniProtKB-SubCell"/>
</dbReference>
<reference evidence="9 10" key="1">
    <citation type="submission" date="2017-04" db="EMBL/GenBank/DDBJ databases">
        <title>Draft genome sequence of Marssonina coronaria NL1: causal agent of apple blotch.</title>
        <authorList>
            <person name="Cheng Q."/>
        </authorList>
    </citation>
    <scope>NUCLEOTIDE SEQUENCE [LARGE SCALE GENOMIC DNA]</scope>
    <source>
        <strain evidence="9 10">NL1</strain>
    </source>
</reference>
<feature type="transmembrane region" description="Helical" evidence="7">
    <location>
        <begin position="6"/>
        <end position="25"/>
    </location>
</feature>
<evidence type="ECO:0000313" key="10">
    <source>
        <dbReference type="Proteomes" id="UP000242519"/>
    </source>
</evidence>
<feature type="transmembrane region" description="Helical" evidence="7">
    <location>
        <begin position="111"/>
        <end position="133"/>
    </location>
</feature>
<evidence type="ECO:0000259" key="8">
    <source>
        <dbReference type="Pfam" id="PF20684"/>
    </source>
</evidence>
<keyword evidence="10" id="KW-1185">Reference proteome</keyword>
<evidence type="ECO:0000313" key="9">
    <source>
        <dbReference type="EMBL" id="OWP00198.1"/>
    </source>
</evidence>
<name>A0A218YX07_9HELO</name>
<keyword evidence="2 7" id="KW-0812">Transmembrane</keyword>
<gene>
    <name evidence="9" type="ORF">B2J93_5768</name>
</gene>
<feature type="transmembrane region" description="Helical" evidence="7">
    <location>
        <begin position="157"/>
        <end position="176"/>
    </location>
</feature>
<feature type="compositionally biased region" description="Basic and acidic residues" evidence="6">
    <location>
        <begin position="313"/>
        <end position="327"/>
    </location>
</feature>
<feature type="transmembrane region" description="Helical" evidence="7">
    <location>
        <begin position="76"/>
        <end position="99"/>
    </location>
</feature>
<dbReference type="OrthoDB" id="3648173at2759"/>
<evidence type="ECO:0000256" key="7">
    <source>
        <dbReference type="SAM" id="Phobius"/>
    </source>
</evidence>
<dbReference type="Pfam" id="PF20684">
    <property type="entry name" value="Fung_rhodopsin"/>
    <property type="match status" value="2"/>
</dbReference>
<dbReference type="InterPro" id="IPR049326">
    <property type="entry name" value="Rhodopsin_dom_fungi"/>
</dbReference>
<feature type="domain" description="Rhodopsin" evidence="8">
    <location>
        <begin position="182"/>
        <end position="231"/>
    </location>
</feature>
<dbReference type="AlphaFoldDB" id="A0A218YX07"/>
<feature type="domain" description="Rhodopsin" evidence="8">
    <location>
        <begin position="17"/>
        <end position="181"/>
    </location>
</feature>
<dbReference type="PANTHER" id="PTHR33048:SF123">
    <property type="entry name" value="INTEGRAL MEMBRANE PROTEIN"/>
    <property type="match status" value="1"/>
</dbReference>
<evidence type="ECO:0000256" key="4">
    <source>
        <dbReference type="ARBA" id="ARBA00023136"/>
    </source>
</evidence>
<accession>A0A218YX07</accession>
<keyword evidence="3 7" id="KW-1133">Transmembrane helix</keyword>
<dbReference type="InterPro" id="IPR052337">
    <property type="entry name" value="SAT4-like"/>
</dbReference>
<evidence type="ECO:0000256" key="6">
    <source>
        <dbReference type="SAM" id="MobiDB-lite"/>
    </source>
</evidence>
<feature type="region of interest" description="Disordered" evidence="6">
    <location>
        <begin position="313"/>
        <end position="335"/>
    </location>
</feature>
<evidence type="ECO:0000256" key="3">
    <source>
        <dbReference type="ARBA" id="ARBA00022989"/>
    </source>
</evidence>
<evidence type="ECO:0000256" key="1">
    <source>
        <dbReference type="ARBA" id="ARBA00004141"/>
    </source>
</evidence>
<comment type="similarity">
    <text evidence="5">Belongs to the SAT4 family.</text>
</comment>
<dbReference type="PANTHER" id="PTHR33048">
    <property type="entry name" value="PTH11-LIKE INTEGRAL MEMBRANE PROTEIN (AFU_ORTHOLOGUE AFUA_5G11245)"/>
    <property type="match status" value="1"/>
</dbReference>
<comment type="caution">
    <text evidence="9">The sequence shown here is derived from an EMBL/GenBank/DDBJ whole genome shotgun (WGS) entry which is preliminary data.</text>
</comment>
<dbReference type="InParanoid" id="A0A218YX07"/>